<organism evidence="1 2">
    <name type="scientific">Trichonephila inaurata madagascariensis</name>
    <dbReference type="NCBI Taxonomy" id="2747483"/>
    <lineage>
        <taxon>Eukaryota</taxon>
        <taxon>Metazoa</taxon>
        <taxon>Ecdysozoa</taxon>
        <taxon>Arthropoda</taxon>
        <taxon>Chelicerata</taxon>
        <taxon>Arachnida</taxon>
        <taxon>Araneae</taxon>
        <taxon>Araneomorphae</taxon>
        <taxon>Entelegynae</taxon>
        <taxon>Araneoidea</taxon>
        <taxon>Nephilidae</taxon>
        <taxon>Trichonephila</taxon>
        <taxon>Trichonephila inaurata</taxon>
    </lineage>
</organism>
<keyword evidence="2" id="KW-1185">Reference proteome</keyword>
<name>A0A8X6IW52_9ARAC</name>
<proteinExistence type="predicted"/>
<evidence type="ECO:0000313" key="1">
    <source>
        <dbReference type="EMBL" id="GFS60708.1"/>
    </source>
</evidence>
<accession>A0A8X6IW52</accession>
<protein>
    <submittedName>
        <fullName evidence="1">Uncharacterized protein</fullName>
    </submittedName>
</protein>
<dbReference type="EMBL" id="BMAV01027594">
    <property type="protein sequence ID" value="GFS60708.1"/>
    <property type="molecule type" value="Genomic_DNA"/>
</dbReference>
<sequence length="44" mass="4852">MVEWSTLKFGTRIQVVKLSSSSVAAKSAWSSKLDGRPLPGYLLR</sequence>
<dbReference type="AlphaFoldDB" id="A0A8X6IW52"/>
<comment type="caution">
    <text evidence="1">The sequence shown here is derived from an EMBL/GenBank/DDBJ whole genome shotgun (WGS) entry which is preliminary data.</text>
</comment>
<dbReference type="Proteomes" id="UP000886998">
    <property type="component" value="Unassembled WGS sequence"/>
</dbReference>
<feature type="non-terminal residue" evidence="1">
    <location>
        <position position="44"/>
    </location>
</feature>
<evidence type="ECO:0000313" key="2">
    <source>
        <dbReference type="Proteomes" id="UP000886998"/>
    </source>
</evidence>
<reference evidence="1" key="1">
    <citation type="submission" date="2020-08" db="EMBL/GenBank/DDBJ databases">
        <title>Multicomponent nature underlies the extraordinary mechanical properties of spider dragline silk.</title>
        <authorList>
            <person name="Kono N."/>
            <person name="Nakamura H."/>
            <person name="Mori M."/>
            <person name="Yoshida Y."/>
            <person name="Ohtoshi R."/>
            <person name="Malay A.D."/>
            <person name="Moran D.A.P."/>
            <person name="Tomita M."/>
            <person name="Numata K."/>
            <person name="Arakawa K."/>
        </authorList>
    </citation>
    <scope>NUCLEOTIDE SEQUENCE</scope>
</reference>
<gene>
    <name evidence="1" type="ORF">TNIN_296341</name>
</gene>